<dbReference type="PANTHER" id="PTHR35092">
    <property type="entry name" value="CHLORINASE MJ1651"/>
    <property type="match status" value="1"/>
</dbReference>
<evidence type="ECO:0000313" key="5">
    <source>
        <dbReference type="EMBL" id="AOV17575.1"/>
    </source>
</evidence>
<feature type="domain" description="S-adenosyl-l-methionine hydroxide adenosyltransferase N-terminal" evidence="3">
    <location>
        <begin position="2"/>
        <end position="138"/>
    </location>
</feature>
<protein>
    <recommendedName>
        <fullName evidence="7">SAM-dependent chlorinase/fluorinase</fullName>
    </recommendedName>
</protein>
<dbReference type="EMBL" id="CP017448">
    <property type="protein sequence ID" value="AOV17575.1"/>
    <property type="molecule type" value="Genomic_DNA"/>
</dbReference>
<feature type="domain" description="S-adenosyl-l-methionine hydroxide adenosyltransferase C-terminal" evidence="4">
    <location>
        <begin position="162"/>
        <end position="239"/>
    </location>
</feature>
<dbReference type="InterPro" id="IPR023228">
    <property type="entry name" value="SAM_OH_AdoTrfase_N_sf"/>
</dbReference>
<dbReference type="SUPFAM" id="SSF101852">
    <property type="entry name" value="Bacterial fluorinating enzyme, C-terminal domain"/>
    <property type="match status" value="1"/>
</dbReference>
<evidence type="ECO:0000256" key="2">
    <source>
        <dbReference type="ARBA" id="ARBA00024035"/>
    </source>
</evidence>
<dbReference type="InterPro" id="IPR002747">
    <property type="entry name" value="SAM_OH_AdoTrfase"/>
</dbReference>
<dbReference type="Gene3D" id="2.40.30.90">
    <property type="entry name" value="Bacterial fluorinating enzyme like"/>
    <property type="match status" value="1"/>
</dbReference>
<dbReference type="Gene3D" id="3.40.50.10790">
    <property type="entry name" value="S-adenosyl-l-methionine hydroxide adenosyltransferase, N-terminal"/>
    <property type="match status" value="1"/>
</dbReference>
<keyword evidence="6" id="KW-1185">Reference proteome</keyword>
<sequence length="243" mass="25779">MIHLFTDFGVTGPYLGQMQARLLRDAPGVPMVNLLADAPAFDPVRSAYLLAAFTRDLPPGDVVLGVVDPGVGSPRAGIVLNVDGVWYVGPDNGLFEIAARQGQAASWWTLPSPDGPVSRTFHGRDWFAPMAAKLVQGRWRPDGSGVPLPPSGGHELPEDLYEVVYVDVYGNLVTGLSGAHFPHESLFRVGGRMLALADTFSAVLEGAVFWYVNANGLVEFAANRARACDVLGLGIGAPIGLST</sequence>
<comment type="similarity">
    <text evidence="2">Belongs to the SAM hydrolase / SAM-dependent halogenase family.</text>
</comment>
<dbReference type="Pfam" id="PF20257">
    <property type="entry name" value="SAM_HAT_C"/>
    <property type="match status" value="1"/>
</dbReference>
<dbReference type="AlphaFoldDB" id="A0A1D8K9F9"/>
<evidence type="ECO:0000256" key="1">
    <source>
        <dbReference type="ARBA" id="ARBA00022691"/>
    </source>
</evidence>
<dbReference type="KEGG" id="aaeo:BJI67_11335"/>
<dbReference type="Pfam" id="PF01887">
    <property type="entry name" value="SAM_HAT_N"/>
    <property type="match status" value="1"/>
</dbReference>
<dbReference type="PIRSF" id="PIRSF006779">
    <property type="entry name" value="UCP006779"/>
    <property type="match status" value="1"/>
</dbReference>
<evidence type="ECO:0000259" key="3">
    <source>
        <dbReference type="Pfam" id="PF01887"/>
    </source>
</evidence>
<organism evidence="5 6">
    <name type="scientific">Acidihalobacter aeolianus</name>
    <dbReference type="NCBI Taxonomy" id="2792603"/>
    <lineage>
        <taxon>Bacteria</taxon>
        <taxon>Pseudomonadati</taxon>
        <taxon>Pseudomonadota</taxon>
        <taxon>Gammaproteobacteria</taxon>
        <taxon>Chromatiales</taxon>
        <taxon>Ectothiorhodospiraceae</taxon>
        <taxon>Acidihalobacter</taxon>
    </lineage>
</organism>
<reference evidence="5 6" key="1">
    <citation type="submission" date="2016-09" db="EMBL/GenBank/DDBJ databases">
        <title>Acidihalobacter prosperus V6 (DSM14174).</title>
        <authorList>
            <person name="Khaleque H.N."/>
            <person name="Ramsay J.P."/>
            <person name="Murphy R.J.T."/>
            <person name="Kaksonen A.H."/>
            <person name="Boxall N.J."/>
            <person name="Watkin E.L.J."/>
        </authorList>
    </citation>
    <scope>NUCLEOTIDE SEQUENCE [LARGE SCALE GENOMIC DNA]</scope>
    <source>
        <strain evidence="5 6">V6</strain>
    </source>
</reference>
<proteinExistence type="inferred from homology"/>
<evidence type="ECO:0000313" key="6">
    <source>
        <dbReference type="Proteomes" id="UP000095342"/>
    </source>
</evidence>
<dbReference type="InterPro" id="IPR023227">
    <property type="entry name" value="SAM_OH_AdoTrfase_C_sf"/>
</dbReference>
<keyword evidence="1" id="KW-0949">S-adenosyl-L-methionine</keyword>
<accession>A0A1D8K9F9</accession>
<gene>
    <name evidence="5" type="ORF">BJI67_11335</name>
</gene>
<dbReference type="Proteomes" id="UP000095342">
    <property type="component" value="Chromosome"/>
</dbReference>
<dbReference type="InterPro" id="IPR046470">
    <property type="entry name" value="SAM_HAT_C"/>
</dbReference>
<evidence type="ECO:0008006" key="7">
    <source>
        <dbReference type="Google" id="ProtNLM"/>
    </source>
</evidence>
<name>A0A1D8K9F9_9GAMM</name>
<evidence type="ECO:0000259" key="4">
    <source>
        <dbReference type="Pfam" id="PF20257"/>
    </source>
</evidence>
<dbReference type="RefSeq" id="WP_070073123.1">
    <property type="nucleotide sequence ID" value="NZ_CP017448.1"/>
</dbReference>
<dbReference type="SUPFAM" id="SSF102522">
    <property type="entry name" value="Bacterial fluorinating enzyme, N-terminal domain"/>
    <property type="match status" value="1"/>
</dbReference>
<dbReference type="PANTHER" id="PTHR35092:SF1">
    <property type="entry name" value="CHLORINASE MJ1651"/>
    <property type="match status" value="1"/>
</dbReference>
<dbReference type="InterPro" id="IPR046469">
    <property type="entry name" value="SAM_HAT_N"/>
</dbReference>